<gene>
    <name evidence="4" type="ORF">PGTUg99_021503</name>
</gene>
<dbReference type="InterPro" id="IPR002563">
    <property type="entry name" value="Flavin_Rdtase-like_dom"/>
</dbReference>
<dbReference type="GO" id="GO:0010181">
    <property type="term" value="F:FMN binding"/>
    <property type="evidence" value="ECO:0007669"/>
    <property type="project" value="InterPro"/>
</dbReference>
<dbReference type="Proteomes" id="UP000325313">
    <property type="component" value="Unassembled WGS sequence"/>
</dbReference>
<dbReference type="SMART" id="SM00903">
    <property type="entry name" value="Flavin_Reduct"/>
    <property type="match status" value="1"/>
</dbReference>
<organism evidence="4 5">
    <name type="scientific">Puccinia graminis f. sp. tritici</name>
    <dbReference type="NCBI Taxonomy" id="56615"/>
    <lineage>
        <taxon>Eukaryota</taxon>
        <taxon>Fungi</taxon>
        <taxon>Dikarya</taxon>
        <taxon>Basidiomycota</taxon>
        <taxon>Pucciniomycotina</taxon>
        <taxon>Pucciniomycetes</taxon>
        <taxon>Pucciniales</taxon>
        <taxon>Pucciniaceae</taxon>
        <taxon>Puccinia</taxon>
    </lineage>
</organism>
<protein>
    <recommendedName>
        <fullName evidence="3">Flavin reductase like domain-containing protein</fullName>
    </recommendedName>
</protein>
<dbReference type="SUPFAM" id="SSF50475">
    <property type="entry name" value="FMN-binding split barrel"/>
    <property type="match status" value="1"/>
</dbReference>
<dbReference type="InterPro" id="IPR050268">
    <property type="entry name" value="NADH-dep_flavin_reductase"/>
</dbReference>
<dbReference type="AlphaFoldDB" id="A0A5B0MZZ3"/>
<evidence type="ECO:0000256" key="2">
    <source>
        <dbReference type="SAM" id="MobiDB-lite"/>
    </source>
</evidence>
<sequence>MIVCRTISSSGPRIERCTKAHRCSIPKLRSTGFSGPRMRTMSRSVMSEEATLERRKTLPKRTDEPMRSSSDPEAFREVMRQLSYPVTVVTVELEEGGQSHGATVSSFSSVALQPQPLVSLALRRPSRLAAHLVQRPRQPFSVFLLSHQSLSIDLASLFSRPKDRIPSAAFASLQQSCLARLDCRVLSSLDLAELAHHHADNKELPLSTNQIGSTLFIGQVLQSTYSTVETAQSSPLMYHNRSYTTIKN</sequence>
<feature type="region of interest" description="Disordered" evidence="2">
    <location>
        <begin position="28"/>
        <end position="73"/>
    </location>
</feature>
<evidence type="ECO:0000256" key="1">
    <source>
        <dbReference type="ARBA" id="ARBA00023002"/>
    </source>
</evidence>
<comment type="caution">
    <text evidence="4">The sequence shown here is derived from an EMBL/GenBank/DDBJ whole genome shotgun (WGS) entry which is preliminary data.</text>
</comment>
<dbReference type="InterPro" id="IPR012349">
    <property type="entry name" value="Split_barrel_FMN-bd"/>
</dbReference>
<evidence type="ECO:0000313" key="5">
    <source>
        <dbReference type="Proteomes" id="UP000325313"/>
    </source>
</evidence>
<reference evidence="4 5" key="1">
    <citation type="submission" date="2019-05" db="EMBL/GenBank/DDBJ databases">
        <title>Emergence of the Ug99 lineage of the wheat stem rust pathogen through somatic hybridization.</title>
        <authorList>
            <person name="Li F."/>
            <person name="Upadhyaya N.M."/>
            <person name="Sperschneider J."/>
            <person name="Matny O."/>
            <person name="Nguyen-Phuc H."/>
            <person name="Mago R."/>
            <person name="Raley C."/>
            <person name="Miller M.E."/>
            <person name="Silverstein K.A.T."/>
            <person name="Henningsen E."/>
            <person name="Hirsch C.D."/>
            <person name="Visser B."/>
            <person name="Pretorius Z.A."/>
            <person name="Steffenson B.J."/>
            <person name="Schwessinger B."/>
            <person name="Dodds P.N."/>
            <person name="Figueroa M."/>
        </authorList>
    </citation>
    <scope>NUCLEOTIDE SEQUENCE [LARGE SCALE GENOMIC DNA]</scope>
    <source>
        <strain evidence="4 5">Ug99</strain>
    </source>
</reference>
<dbReference type="PANTHER" id="PTHR30466:SF1">
    <property type="entry name" value="FMN REDUCTASE (NADH) RUTF"/>
    <property type="match status" value="1"/>
</dbReference>
<keyword evidence="1" id="KW-0560">Oxidoreductase</keyword>
<name>A0A5B0MZZ3_PUCGR</name>
<evidence type="ECO:0000259" key="3">
    <source>
        <dbReference type="SMART" id="SM00903"/>
    </source>
</evidence>
<evidence type="ECO:0000313" key="4">
    <source>
        <dbReference type="EMBL" id="KAA1082122.1"/>
    </source>
</evidence>
<dbReference type="PANTHER" id="PTHR30466">
    <property type="entry name" value="FLAVIN REDUCTASE"/>
    <property type="match status" value="1"/>
</dbReference>
<dbReference type="Pfam" id="PF01613">
    <property type="entry name" value="Flavin_Reduct"/>
    <property type="match status" value="1"/>
</dbReference>
<accession>A0A5B0MZZ3</accession>
<proteinExistence type="predicted"/>
<dbReference type="Gene3D" id="2.30.110.10">
    <property type="entry name" value="Electron Transport, Fmn-binding Protein, Chain A"/>
    <property type="match status" value="1"/>
</dbReference>
<feature type="domain" description="Flavin reductase like" evidence="3">
    <location>
        <begin position="79"/>
        <end position="245"/>
    </location>
</feature>
<dbReference type="EMBL" id="VDEP01000439">
    <property type="protein sequence ID" value="KAA1082122.1"/>
    <property type="molecule type" value="Genomic_DNA"/>
</dbReference>
<dbReference type="GO" id="GO:0042602">
    <property type="term" value="F:riboflavin reductase (NADPH) activity"/>
    <property type="evidence" value="ECO:0007669"/>
    <property type="project" value="TreeGrafter"/>
</dbReference>
<feature type="compositionally biased region" description="Basic and acidic residues" evidence="2">
    <location>
        <begin position="51"/>
        <end position="66"/>
    </location>
</feature>